<feature type="transmembrane region" description="Helical" evidence="1">
    <location>
        <begin position="184"/>
        <end position="210"/>
    </location>
</feature>
<evidence type="ECO:0000313" key="2">
    <source>
        <dbReference type="EMBL" id="QUC08427.1"/>
    </source>
</evidence>
<dbReference type="Proteomes" id="UP000678513">
    <property type="component" value="Chromosome"/>
</dbReference>
<dbReference type="Pfam" id="PF12730">
    <property type="entry name" value="ABC2_membrane_4"/>
    <property type="match status" value="1"/>
</dbReference>
<reference evidence="2 3" key="1">
    <citation type="submission" date="2021-03" db="EMBL/GenBank/DDBJ databases">
        <title>Human Oral Microbial Genomes.</title>
        <authorList>
            <person name="Johnston C.D."/>
            <person name="Chen T."/>
            <person name="Dewhirst F.E."/>
        </authorList>
    </citation>
    <scope>NUCLEOTIDE SEQUENCE [LARGE SCALE GENOMIC DNA]</scope>
    <source>
        <strain evidence="2 3">DSMZ 100122</strain>
    </source>
</reference>
<dbReference type="RefSeq" id="WP_212324318.1">
    <property type="nucleotide sequence ID" value="NZ_AP024463.1"/>
</dbReference>
<name>A0ABX7Y6J1_9ACTN</name>
<gene>
    <name evidence="2" type="ORF">J5A65_01360</name>
</gene>
<keyword evidence="1" id="KW-0812">Transmembrane</keyword>
<proteinExistence type="predicted"/>
<feature type="transmembrane region" description="Helical" evidence="1">
    <location>
        <begin position="122"/>
        <end position="144"/>
    </location>
</feature>
<keyword evidence="1" id="KW-0472">Membrane</keyword>
<evidence type="ECO:0000256" key="1">
    <source>
        <dbReference type="SAM" id="Phobius"/>
    </source>
</evidence>
<organism evidence="2 3">
    <name type="scientific">Arachnia rubra</name>
    <dbReference type="NCBI Taxonomy" id="1547448"/>
    <lineage>
        <taxon>Bacteria</taxon>
        <taxon>Bacillati</taxon>
        <taxon>Actinomycetota</taxon>
        <taxon>Actinomycetes</taxon>
        <taxon>Propionibacteriales</taxon>
        <taxon>Propionibacteriaceae</taxon>
        <taxon>Arachnia</taxon>
    </lineage>
</organism>
<feature type="transmembrane region" description="Helical" evidence="1">
    <location>
        <begin position="71"/>
        <end position="92"/>
    </location>
</feature>
<evidence type="ECO:0000313" key="3">
    <source>
        <dbReference type="Proteomes" id="UP000678513"/>
    </source>
</evidence>
<feature type="transmembrane region" description="Helical" evidence="1">
    <location>
        <begin position="33"/>
        <end position="51"/>
    </location>
</feature>
<accession>A0ABX7Y6J1</accession>
<keyword evidence="1" id="KW-1133">Transmembrane helix</keyword>
<protein>
    <submittedName>
        <fullName evidence="2">ABC transporter permease</fullName>
    </submittedName>
</protein>
<feature type="transmembrane region" description="Helical" evidence="1">
    <location>
        <begin position="156"/>
        <end position="177"/>
    </location>
</feature>
<keyword evidence="3" id="KW-1185">Reference proteome</keyword>
<sequence length="263" mass="27767">MTAATFSARPVAAQRIGLVTAWKVERAKVRRSWFLGGAVILSIFAQLLGVWNYTSNLAIMQEQGLTWFGVWAQGAILVTSIFLPILYGVILAQAGALEHQTRGWQRLASIDRAGTAVSGKMLVALELALTGMAVYLVTAVAAGLFLGFDPSQLGPYLARALCGALGAWAVGAVTLMLGTWLRTFAAIASAALGATMIGMGLTAAAPPLAAAYPFALITYGLGARAAGDEFASIGSMAATAFISLIWVALSAWIMRSRVRRREW</sequence>
<dbReference type="EMBL" id="CP072384">
    <property type="protein sequence ID" value="QUC08427.1"/>
    <property type="molecule type" value="Genomic_DNA"/>
</dbReference>
<feature type="transmembrane region" description="Helical" evidence="1">
    <location>
        <begin position="230"/>
        <end position="253"/>
    </location>
</feature>